<evidence type="ECO:0008006" key="3">
    <source>
        <dbReference type="Google" id="ProtNLM"/>
    </source>
</evidence>
<dbReference type="KEGG" id="lpy:FIV34_02655"/>
<reference evidence="1 2" key="1">
    <citation type="submission" date="2019-06" db="EMBL/GenBank/DDBJ databases">
        <title>A complete genome sequence for Luteibacter pinisoli MAH-14.</title>
        <authorList>
            <person name="Baltrus D.A."/>
        </authorList>
    </citation>
    <scope>NUCLEOTIDE SEQUENCE [LARGE SCALE GENOMIC DNA]</scope>
    <source>
        <strain evidence="1 2">MAH-14</strain>
    </source>
</reference>
<protein>
    <recommendedName>
        <fullName evidence="3">J domain-containing protein</fullName>
    </recommendedName>
</protein>
<proteinExistence type="predicted"/>
<gene>
    <name evidence="1" type="ORF">FIV34_02655</name>
</gene>
<accession>A0A4Y5Z0M0</accession>
<dbReference type="OrthoDB" id="9816462at2"/>
<name>A0A4Y5Z0M0_9GAMM</name>
<evidence type="ECO:0000313" key="2">
    <source>
        <dbReference type="Proteomes" id="UP000316093"/>
    </source>
</evidence>
<sequence length="385" mass="42784">MQTPWFIELLALQADADERAVKRAYAARLKQVDPGADPAGFARLREAYEFARAWVGQQQPGDTAPPEVQASMPAAAPVQRVVNEDPHAAATRLAERFIRRVRYGEQADFASELEACAAELRRQHIDAPFLFERILLDAMMHARMRRRAYVFDTLRAHFGWHEVMHLASLGPAGAWIDAVEQQRQAFETLPPLAQKDLRSWLARHGESSTPIPDDVALAWPHVSEALARFPRYLGLYLTEARVTEWQRRCAEAQSAAAAHVEAEARRMKAYKASRQRRSVSVNWFSRFGLGFLVLWVFHALVSLPGVTAPAPSAAAPVAAVPATTPRSHVAPHVPGRNEAERSRAFFCMATIDQIDAPGTQATPQQAADARDCHVFLDALAREGVH</sequence>
<dbReference type="RefSeq" id="WP_139979412.1">
    <property type="nucleotide sequence ID" value="NZ_CP041046.1"/>
</dbReference>
<dbReference type="Proteomes" id="UP000316093">
    <property type="component" value="Chromosome"/>
</dbReference>
<organism evidence="1 2">
    <name type="scientific">Luteibacter pinisoli</name>
    <dbReference type="NCBI Taxonomy" id="2589080"/>
    <lineage>
        <taxon>Bacteria</taxon>
        <taxon>Pseudomonadati</taxon>
        <taxon>Pseudomonadota</taxon>
        <taxon>Gammaproteobacteria</taxon>
        <taxon>Lysobacterales</taxon>
        <taxon>Rhodanobacteraceae</taxon>
        <taxon>Luteibacter</taxon>
    </lineage>
</organism>
<keyword evidence="2" id="KW-1185">Reference proteome</keyword>
<evidence type="ECO:0000313" key="1">
    <source>
        <dbReference type="EMBL" id="QDE38179.1"/>
    </source>
</evidence>
<dbReference type="AlphaFoldDB" id="A0A4Y5Z0M0"/>
<dbReference type="EMBL" id="CP041046">
    <property type="protein sequence ID" value="QDE38179.1"/>
    <property type="molecule type" value="Genomic_DNA"/>
</dbReference>